<feature type="non-terminal residue" evidence="2">
    <location>
        <position position="1"/>
    </location>
</feature>
<protein>
    <submittedName>
        <fullName evidence="2">PucR family transcriptional regulator</fullName>
    </submittedName>
</protein>
<accession>A0ABX1FF95</accession>
<dbReference type="Pfam" id="PF13556">
    <property type="entry name" value="HTH_30"/>
    <property type="match status" value="1"/>
</dbReference>
<dbReference type="Proteomes" id="UP001515943">
    <property type="component" value="Unassembled WGS sequence"/>
</dbReference>
<comment type="caution">
    <text evidence="2">The sequence shown here is derived from an EMBL/GenBank/DDBJ whole genome shotgun (WGS) entry which is preliminary data.</text>
</comment>
<evidence type="ECO:0000313" key="3">
    <source>
        <dbReference type="Proteomes" id="UP001515943"/>
    </source>
</evidence>
<dbReference type="InterPro" id="IPR025736">
    <property type="entry name" value="PucR_C-HTH_dom"/>
</dbReference>
<evidence type="ECO:0000259" key="1">
    <source>
        <dbReference type="Pfam" id="PF13556"/>
    </source>
</evidence>
<feature type="domain" description="PucR C-terminal helix-turn-helix" evidence="1">
    <location>
        <begin position="158"/>
        <end position="211"/>
    </location>
</feature>
<gene>
    <name evidence="2" type="ORF">FXN61_11495</name>
</gene>
<dbReference type="PANTHER" id="PTHR33744:SF1">
    <property type="entry name" value="DNA-BINDING TRANSCRIPTIONAL ACTIVATOR ADER"/>
    <property type="match status" value="1"/>
</dbReference>
<keyword evidence="3" id="KW-1185">Reference proteome</keyword>
<dbReference type="RefSeq" id="WP_167973107.1">
    <property type="nucleotide sequence ID" value="NZ_VSRL01000031.1"/>
</dbReference>
<organism evidence="2 3">
    <name type="scientific">Lentzea indica</name>
    <dbReference type="NCBI Taxonomy" id="2604800"/>
    <lineage>
        <taxon>Bacteria</taxon>
        <taxon>Bacillati</taxon>
        <taxon>Actinomycetota</taxon>
        <taxon>Actinomycetes</taxon>
        <taxon>Pseudonocardiales</taxon>
        <taxon>Pseudonocardiaceae</taxon>
        <taxon>Lentzea</taxon>
    </lineage>
</organism>
<dbReference type="InterPro" id="IPR051448">
    <property type="entry name" value="CdaR-like_regulators"/>
</dbReference>
<dbReference type="Gene3D" id="1.10.10.2840">
    <property type="entry name" value="PucR C-terminal helix-turn-helix domain"/>
    <property type="match status" value="1"/>
</dbReference>
<dbReference type="InterPro" id="IPR042070">
    <property type="entry name" value="PucR_C-HTH_sf"/>
</dbReference>
<evidence type="ECO:0000313" key="2">
    <source>
        <dbReference type="EMBL" id="NKE57424.1"/>
    </source>
</evidence>
<dbReference type="PANTHER" id="PTHR33744">
    <property type="entry name" value="CARBOHYDRATE DIACID REGULATOR"/>
    <property type="match status" value="1"/>
</dbReference>
<proteinExistence type="predicted"/>
<name>A0ABX1FF95_9PSEU</name>
<dbReference type="EMBL" id="VSRL01000031">
    <property type="protein sequence ID" value="NKE57424.1"/>
    <property type="molecule type" value="Genomic_DNA"/>
</dbReference>
<reference evidence="2 3" key="1">
    <citation type="submission" date="2019-08" db="EMBL/GenBank/DDBJ databases">
        <title>Lentzea from Indian Himalayas.</title>
        <authorList>
            <person name="Mandal S."/>
            <person name="Mallick Gupta A."/>
            <person name="Maiti P.K."/>
            <person name="Sarkar J."/>
            <person name="Mandal S."/>
        </authorList>
    </citation>
    <scope>NUCLEOTIDE SEQUENCE [LARGE SCALE GENOMIC DNA]</scope>
    <source>
        <strain evidence="2 3">PSKA42</strain>
    </source>
</reference>
<sequence>LDIARRRLRGAVLRLLSAGHHELAAEVSPLPDEPVEVHVFTGPVEHRARGLELLENRGVFCADFDGHLVTVGPWAEAVAGLRGGVSEPVGYADFGRAHRHAVRAAESAHPGELVRFGDVAGAGMLGLLHVEDALAYARSLLGPVVEHDRNGRGDLIVSLTEWLRHGQWDPAAARLGVHRHTLRNRIAKIAELTGRDVDSPGARAEFWFALQLLDQAANGPGDLPETRV</sequence>